<dbReference type="Gene3D" id="3.40.50.300">
    <property type="entry name" value="P-loop containing nucleotide triphosphate hydrolases"/>
    <property type="match status" value="1"/>
</dbReference>
<evidence type="ECO:0000313" key="3">
    <source>
        <dbReference type="EMBL" id="PDV96519.1"/>
    </source>
</evidence>
<dbReference type="AlphaFoldDB" id="A0A2H3KFR9"/>
<feature type="region of interest" description="Disordered" evidence="1">
    <location>
        <begin position="296"/>
        <end position="317"/>
    </location>
</feature>
<proteinExistence type="predicted"/>
<dbReference type="RefSeq" id="WP_097655391.1">
    <property type="nucleotide sequence ID" value="NZ_LYXE01000192.1"/>
</dbReference>
<name>A0A2H3KFR9_9CHLR</name>
<protein>
    <recommendedName>
        <fullName evidence="2">FtsK domain-containing protein</fullName>
    </recommendedName>
</protein>
<dbReference type="EMBL" id="LYXE01000192">
    <property type="protein sequence ID" value="PDV96519.1"/>
    <property type="molecule type" value="Genomic_DNA"/>
</dbReference>
<evidence type="ECO:0000259" key="2">
    <source>
        <dbReference type="Pfam" id="PF01580"/>
    </source>
</evidence>
<evidence type="ECO:0000313" key="4">
    <source>
        <dbReference type="Proteomes" id="UP000220922"/>
    </source>
</evidence>
<feature type="domain" description="FtsK" evidence="2">
    <location>
        <begin position="99"/>
        <end position="219"/>
    </location>
</feature>
<feature type="compositionally biased region" description="Polar residues" evidence="1">
    <location>
        <begin position="361"/>
        <end position="372"/>
    </location>
</feature>
<feature type="region of interest" description="Disordered" evidence="1">
    <location>
        <begin position="361"/>
        <end position="386"/>
    </location>
</feature>
<dbReference type="Proteomes" id="UP000220922">
    <property type="component" value="Unassembled WGS sequence"/>
</dbReference>
<dbReference type="InterPro" id="IPR002543">
    <property type="entry name" value="FtsK_dom"/>
</dbReference>
<accession>A0A2H3KFR9</accession>
<dbReference type="InterPro" id="IPR027417">
    <property type="entry name" value="P-loop_NTPase"/>
</dbReference>
<dbReference type="GO" id="GO:0005524">
    <property type="term" value="F:ATP binding"/>
    <property type="evidence" value="ECO:0007669"/>
    <property type="project" value="InterPro"/>
</dbReference>
<sequence length="490" mass="54197">MQPSFLDALGLFQWLGFAVLVAAWPVYELLTLRRRARQAEERAAQLTQDYQHRIEALDVVQRQAVAHLLQHPQPLRTPPAGVGPTLHAVAVDHAPDPYAIPIGWQNSDGVADLVTGSLHGDSPYFVGNIQVTGMTRWGKNIWEFLTTTTLCARTTPAQVQIFCIDGKGPDGALWRGLAHNWREPITREEDLPDAIAALEALRAERMRLLAQHGVTKWEELPPQSRPPLVWVVINELSLLEKVLGRELERWLTRELSSALAGGLRYCILMQDASNWETGWRRQIGLAVAGGQVSRDADKPNLGMSTGEIKERGGMPPSELAERGQFTVRFYRDVVSVSIPYLTVEERKAAIARLPSARQRTSVSSLSAPQQEATIPDTAVRSAASRGQQCAKTTRSALLADGSMVSTGHQNGVSTDTANTLDPLGTAIDTALEQGDELTDAQITYLHLHRQWSPTRIAESRGLRGRKQVRLERVYAALGRRREPAEVEQQV</sequence>
<reference evidence="3 4" key="1">
    <citation type="submission" date="2016-05" db="EMBL/GenBank/DDBJ databases">
        <authorList>
            <person name="Lavstsen T."/>
            <person name="Jespersen J.S."/>
        </authorList>
    </citation>
    <scope>NUCLEOTIDE SEQUENCE [LARGE SCALE GENOMIC DNA]</scope>
    <source>
        <strain evidence="3 4">B7-9</strain>
    </source>
</reference>
<evidence type="ECO:0000256" key="1">
    <source>
        <dbReference type="SAM" id="MobiDB-lite"/>
    </source>
</evidence>
<gene>
    <name evidence="3" type="ORF">A9Q02_20725</name>
</gene>
<organism evidence="3 4">
    <name type="scientific">Candidatus Chloroploca asiatica</name>
    <dbReference type="NCBI Taxonomy" id="1506545"/>
    <lineage>
        <taxon>Bacteria</taxon>
        <taxon>Bacillati</taxon>
        <taxon>Chloroflexota</taxon>
        <taxon>Chloroflexia</taxon>
        <taxon>Chloroflexales</taxon>
        <taxon>Chloroflexineae</taxon>
        <taxon>Oscillochloridaceae</taxon>
        <taxon>Candidatus Chloroploca</taxon>
    </lineage>
</organism>
<dbReference type="GO" id="GO:0003677">
    <property type="term" value="F:DNA binding"/>
    <property type="evidence" value="ECO:0007669"/>
    <property type="project" value="InterPro"/>
</dbReference>
<comment type="caution">
    <text evidence="3">The sequence shown here is derived from an EMBL/GenBank/DDBJ whole genome shotgun (WGS) entry which is preliminary data.</text>
</comment>
<keyword evidence="4" id="KW-1185">Reference proteome</keyword>
<dbReference type="Pfam" id="PF01580">
    <property type="entry name" value="FtsK_SpoIIIE"/>
    <property type="match status" value="1"/>
</dbReference>